<dbReference type="InterPro" id="IPR010898">
    <property type="entry name" value="Hpre_diP_synth_I"/>
</dbReference>
<accession>A0A2K2UB89</accession>
<protein>
    <submittedName>
        <fullName evidence="3">Heptaprenyl diphosphate synthase</fullName>
    </submittedName>
</protein>
<dbReference type="InterPro" id="IPR010916">
    <property type="entry name" value="TonB_box_CS"/>
</dbReference>
<evidence type="ECO:0000256" key="2">
    <source>
        <dbReference type="SAM" id="Phobius"/>
    </source>
</evidence>
<proteinExistence type="predicted"/>
<name>A0A2K2UB89_9ACTN</name>
<dbReference type="Proteomes" id="UP000236197">
    <property type="component" value="Unassembled WGS sequence"/>
</dbReference>
<dbReference type="Pfam" id="PF07456">
    <property type="entry name" value="Hpre_diP_synt_I"/>
    <property type="match status" value="1"/>
</dbReference>
<dbReference type="Gene3D" id="1.10.1760.20">
    <property type="match status" value="1"/>
</dbReference>
<keyword evidence="2" id="KW-1133">Transmembrane helix</keyword>
<dbReference type="RefSeq" id="WP_103265102.1">
    <property type="nucleotide sequence ID" value="NZ_CABMLE010000007.1"/>
</dbReference>
<evidence type="ECO:0000313" key="3">
    <source>
        <dbReference type="EMBL" id="PNV67591.1"/>
    </source>
</evidence>
<dbReference type="OrthoDB" id="9799095at2"/>
<organism evidence="3 4">
    <name type="scientific">Enteroscipio rubneri</name>
    <dbReference type="NCBI Taxonomy" id="2070686"/>
    <lineage>
        <taxon>Bacteria</taxon>
        <taxon>Bacillati</taxon>
        <taxon>Actinomycetota</taxon>
        <taxon>Coriobacteriia</taxon>
        <taxon>Eggerthellales</taxon>
        <taxon>Eggerthellaceae</taxon>
        <taxon>Enteroscipio</taxon>
    </lineage>
</organism>
<sequence length="222" mass="22636">MARTQSLAQRDPNATRRVCRCALLAALAVAVAAAEALVPMPAPIPGMKLGLANTVTVIAAFWLGPAEATVVLAVRILLCAVLAGQLAALPFSLVGGVCALAVTLTFVHLNARGKVRLCCMAAAVAHNCGQIAMAAILTATPQIALYLPILLVVGTATGYATGTLAATVLERLPHLLASATNRIERQNAEPSPGGTASEQHGAGACAPHPDRSTPSAEHPRHA</sequence>
<dbReference type="AlphaFoldDB" id="A0A2K2UB89"/>
<gene>
    <name evidence="3" type="ORF">C2L71_07225</name>
</gene>
<feature type="region of interest" description="Disordered" evidence="1">
    <location>
        <begin position="185"/>
        <end position="222"/>
    </location>
</feature>
<dbReference type="EMBL" id="PPEK01000007">
    <property type="protein sequence ID" value="PNV67591.1"/>
    <property type="molecule type" value="Genomic_DNA"/>
</dbReference>
<keyword evidence="2" id="KW-0472">Membrane</keyword>
<reference evidence="4" key="1">
    <citation type="submission" date="2018-01" db="EMBL/GenBank/DDBJ databases">
        <title>Rubneribacter badeniensis gen. nov., sp. nov., and Colonibacter rubneri, gen. nov., sp. nov., WGS of new members of the Eggerthellaceae.</title>
        <authorList>
            <person name="Danylec N."/>
            <person name="Stoll D.A."/>
            <person name="Doetsch A."/>
            <person name="Kulling S.E."/>
            <person name="Huch M."/>
        </authorList>
    </citation>
    <scope>NUCLEOTIDE SEQUENCE [LARGE SCALE GENOMIC DNA]</scope>
    <source>
        <strain evidence="4">ResAG-96</strain>
    </source>
</reference>
<dbReference type="PROSITE" id="PS00430">
    <property type="entry name" value="TONB_DEPENDENT_REC_1"/>
    <property type="match status" value="1"/>
</dbReference>
<comment type="caution">
    <text evidence="3">The sequence shown here is derived from an EMBL/GenBank/DDBJ whole genome shotgun (WGS) entry which is preliminary data.</text>
</comment>
<keyword evidence="4" id="KW-1185">Reference proteome</keyword>
<feature type="transmembrane region" description="Helical" evidence="2">
    <location>
        <begin position="93"/>
        <end position="110"/>
    </location>
</feature>
<evidence type="ECO:0000256" key="1">
    <source>
        <dbReference type="SAM" id="MobiDB-lite"/>
    </source>
</evidence>
<evidence type="ECO:0000313" key="4">
    <source>
        <dbReference type="Proteomes" id="UP000236197"/>
    </source>
</evidence>
<keyword evidence="2" id="KW-0812">Transmembrane</keyword>